<dbReference type="PROSITE" id="PS50159">
    <property type="entry name" value="RIBOSOMAL_S13_2"/>
    <property type="match status" value="1"/>
</dbReference>
<keyword evidence="3 7" id="KW-0694">RNA-binding</keyword>
<keyword evidence="11" id="KW-1185">Reference proteome</keyword>
<evidence type="ECO:0000256" key="1">
    <source>
        <dbReference type="ARBA" id="ARBA00008080"/>
    </source>
</evidence>
<evidence type="ECO:0000313" key="11">
    <source>
        <dbReference type="Proteomes" id="UP000196368"/>
    </source>
</evidence>
<dbReference type="Gene3D" id="1.10.8.50">
    <property type="match status" value="1"/>
</dbReference>
<dbReference type="Gene3D" id="4.10.910.10">
    <property type="entry name" value="30s ribosomal protein s13, domain 2"/>
    <property type="match status" value="1"/>
</dbReference>
<gene>
    <name evidence="7" type="primary">rpsM</name>
    <name evidence="10" type="ORF">B5F75_06860</name>
</gene>
<keyword evidence="4 7" id="KW-0689">Ribosomal protein</keyword>
<dbReference type="GO" id="GO:0019843">
    <property type="term" value="F:rRNA binding"/>
    <property type="evidence" value="ECO:0007669"/>
    <property type="project" value="UniProtKB-UniRule"/>
</dbReference>
<dbReference type="Pfam" id="PF00416">
    <property type="entry name" value="Ribosomal_S13"/>
    <property type="match status" value="1"/>
</dbReference>
<comment type="function">
    <text evidence="7">Located at the top of the head of the 30S subunit, it contacts several helices of the 16S rRNA. In the 70S ribosome it contacts the 23S rRNA (bridge B1a) and protein L5 of the 50S subunit (bridge B1b), connecting the 2 subunits; these bridges are implicated in subunit movement. Contacts the tRNAs in the A and P-sites.</text>
</comment>
<evidence type="ECO:0000256" key="4">
    <source>
        <dbReference type="ARBA" id="ARBA00022980"/>
    </source>
</evidence>
<keyword evidence="7" id="KW-0820">tRNA-binding</keyword>
<dbReference type="GO" id="GO:0003735">
    <property type="term" value="F:structural constituent of ribosome"/>
    <property type="evidence" value="ECO:0007669"/>
    <property type="project" value="InterPro"/>
</dbReference>
<keyword evidence="2 7" id="KW-0699">rRNA-binding</keyword>
<dbReference type="PANTHER" id="PTHR10871:SF1">
    <property type="entry name" value="SMALL RIBOSOMAL SUBUNIT PROTEIN US13M"/>
    <property type="match status" value="1"/>
</dbReference>
<comment type="similarity">
    <text evidence="1 7 8">Belongs to the universal ribosomal protein uS13 family.</text>
</comment>
<evidence type="ECO:0000256" key="3">
    <source>
        <dbReference type="ARBA" id="ARBA00022884"/>
    </source>
</evidence>
<dbReference type="Proteomes" id="UP000196368">
    <property type="component" value="Unassembled WGS sequence"/>
</dbReference>
<evidence type="ECO:0000256" key="8">
    <source>
        <dbReference type="RuleBase" id="RU003830"/>
    </source>
</evidence>
<comment type="subunit">
    <text evidence="7">Part of the 30S ribosomal subunit. Forms a loose heterodimer with protein S19. Forms two bridges to the 50S subunit in the 70S ribosome.</text>
</comment>
<dbReference type="AlphaFoldDB" id="A0A1Y4DF68"/>
<dbReference type="InterPro" id="IPR018269">
    <property type="entry name" value="Ribosomal_uS13_CS"/>
</dbReference>
<dbReference type="EMBL" id="NFJD01000004">
    <property type="protein sequence ID" value="OUO56329.1"/>
    <property type="molecule type" value="Genomic_DNA"/>
</dbReference>
<sequence>MARVAGIDLPKNKRIDVALEYIYGIGKKNAKEVLAKLNGQIDPATRVKDLTEQQAGLLNTILQKEYKVEGELRREVAQNIHRAIEIGSYRGQRHRRNLPVRGQRTKTNSRTRRGRRKTVGSKTK</sequence>
<dbReference type="GO" id="GO:0005829">
    <property type="term" value="C:cytosol"/>
    <property type="evidence" value="ECO:0007669"/>
    <property type="project" value="TreeGrafter"/>
</dbReference>
<comment type="caution">
    <text evidence="10">The sequence shown here is derived from an EMBL/GenBank/DDBJ whole genome shotgun (WGS) entry which is preliminary data.</text>
</comment>
<dbReference type="InterPro" id="IPR001892">
    <property type="entry name" value="Ribosomal_uS13"/>
</dbReference>
<dbReference type="InterPro" id="IPR019980">
    <property type="entry name" value="Ribosomal_uS13_bac-type"/>
</dbReference>
<dbReference type="PIRSF" id="PIRSF002134">
    <property type="entry name" value="Ribosomal_S13"/>
    <property type="match status" value="1"/>
</dbReference>
<dbReference type="InterPro" id="IPR010979">
    <property type="entry name" value="Ribosomal_uS13-like_H2TH"/>
</dbReference>
<organism evidence="10 11">
    <name type="scientific">Candidatus Avelusimicrobium gallicola</name>
    <dbReference type="NCBI Taxonomy" id="2562704"/>
    <lineage>
        <taxon>Bacteria</taxon>
        <taxon>Pseudomonadati</taxon>
        <taxon>Elusimicrobiota</taxon>
        <taxon>Elusimicrobia</taxon>
        <taxon>Elusimicrobiales</taxon>
        <taxon>Elusimicrobiaceae</taxon>
        <taxon>Candidatus Avelusimicrobium</taxon>
    </lineage>
</organism>
<dbReference type="SUPFAM" id="SSF46946">
    <property type="entry name" value="S13-like H2TH domain"/>
    <property type="match status" value="1"/>
</dbReference>
<dbReference type="GO" id="GO:0006412">
    <property type="term" value="P:translation"/>
    <property type="evidence" value="ECO:0007669"/>
    <property type="project" value="UniProtKB-UniRule"/>
</dbReference>
<dbReference type="HAMAP" id="MF_01315">
    <property type="entry name" value="Ribosomal_uS13"/>
    <property type="match status" value="1"/>
</dbReference>
<dbReference type="PANTHER" id="PTHR10871">
    <property type="entry name" value="30S RIBOSOMAL PROTEIN S13/40S RIBOSOMAL PROTEIN S18"/>
    <property type="match status" value="1"/>
</dbReference>
<keyword evidence="5 7" id="KW-0687">Ribonucleoprotein</keyword>
<dbReference type="GO" id="GO:0015935">
    <property type="term" value="C:small ribosomal subunit"/>
    <property type="evidence" value="ECO:0007669"/>
    <property type="project" value="TreeGrafter"/>
</dbReference>
<dbReference type="GO" id="GO:0000049">
    <property type="term" value="F:tRNA binding"/>
    <property type="evidence" value="ECO:0007669"/>
    <property type="project" value="UniProtKB-UniRule"/>
</dbReference>
<evidence type="ECO:0000256" key="9">
    <source>
        <dbReference type="SAM" id="MobiDB-lite"/>
    </source>
</evidence>
<evidence type="ECO:0000256" key="5">
    <source>
        <dbReference type="ARBA" id="ARBA00023274"/>
    </source>
</evidence>
<evidence type="ECO:0000256" key="6">
    <source>
        <dbReference type="ARBA" id="ARBA00035166"/>
    </source>
</evidence>
<evidence type="ECO:0000256" key="2">
    <source>
        <dbReference type="ARBA" id="ARBA00022730"/>
    </source>
</evidence>
<name>A0A1Y4DF68_9BACT</name>
<dbReference type="PROSITE" id="PS00646">
    <property type="entry name" value="RIBOSOMAL_S13_1"/>
    <property type="match status" value="1"/>
</dbReference>
<dbReference type="RefSeq" id="WP_087289300.1">
    <property type="nucleotide sequence ID" value="NZ_NFJD01000004.1"/>
</dbReference>
<dbReference type="FunFam" id="1.10.8.50:FF:000001">
    <property type="entry name" value="30S ribosomal protein S13"/>
    <property type="match status" value="1"/>
</dbReference>
<evidence type="ECO:0000256" key="7">
    <source>
        <dbReference type="HAMAP-Rule" id="MF_01315"/>
    </source>
</evidence>
<dbReference type="NCBIfam" id="TIGR03631">
    <property type="entry name" value="uS13_bact"/>
    <property type="match status" value="1"/>
</dbReference>
<evidence type="ECO:0000313" key="10">
    <source>
        <dbReference type="EMBL" id="OUO56329.1"/>
    </source>
</evidence>
<accession>A0A1Y4DF68</accession>
<proteinExistence type="inferred from homology"/>
<protein>
    <recommendedName>
        <fullName evidence="6 7">Small ribosomal subunit protein uS13</fullName>
    </recommendedName>
</protein>
<feature type="region of interest" description="Disordered" evidence="9">
    <location>
        <begin position="88"/>
        <end position="124"/>
    </location>
</feature>
<feature type="compositionally biased region" description="Basic residues" evidence="9">
    <location>
        <begin position="91"/>
        <end position="124"/>
    </location>
</feature>
<reference evidence="11" key="1">
    <citation type="submission" date="2017-04" db="EMBL/GenBank/DDBJ databases">
        <title>Function of individual gut microbiota members based on whole genome sequencing of pure cultures obtained from chicken caecum.</title>
        <authorList>
            <person name="Medvecky M."/>
            <person name="Cejkova D."/>
            <person name="Polansky O."/>
            <person name="Karasova D."/>
            <person name="Kubasova T."/>
            <person name="Cizek A."/>
            <person name="Rychlik I."/>
        </authorList>
    </citation>
    <scope>NUCLEOTIDE SEQUENCE [LARGE SCALE GENOMIC DNA]</scope>
    <source>
        <strain evidence="11">An273</strain>
    </source>
</reference>
<dbReference type="OrthoDB" id="9803610at2"/>
<dbReference type="InterPro" id="IPR027437">
    <property type="entry name" value="Rbsml_uS13_C"/>
</dbReference>